<dbReference type="SUPFAM" id="SSF52980">
    <property type="entry name" value="Restriction endonuclease-like"/>
    <property type="match status" value="1"/>
</dbReference>
<name>A0A559KIM1_9BACL</name>
<dbReference type="CDD" id="cd06260">
    <property type="entry name" value="DUF820-like"/>
    <property type="match status" value="1"/>
</dbReference>
<dbReference type="InterPro" id="IPR012296">
    <property type="entry name" value="Nuclease_put_TT1808"/>
</dbReference>
<evidence type="ECO:0000259" key="1">
    <source>
        <dbReference type="Pfam" id="PF05685"/>
    </source>
</evidence>
<protein>
    <submittedName>
        <fullName evidence="2">Uma2 family endonuclease</fullName>
    </submittedName>
</protein>
<dbReference type="GO" id="GO:0004519">
    <property type="term" value="F:endonuclease activity"/>
    <property type="evidence" value="ECO:0007669"/>
    <property type="project" value="UniProtKB-KW"/>
</dbReference>
<sequence>MSDKDTKKKPVIKEQQGTYDIPERYEIIGGVRYDFLSSPKVAHQSILGNFYRSIHTTCHLNGKIYLAPLDVHFDEDNIVQPDVIYIANENLGIIRDGYIFGAPDLLVEILSRSTSRRDKTLKKSLYEANGVKEYWLADPHYRMVEQFALVNGTYRLINTLTEEQTLTSPSFSCISIDLSTIFPPEEATD</sequence>
<accession>A0A559KIM1</accession>
<comment type="caution">
    <text evidence="2">The sequence shown here is derived from an EMBL/GenBank/DDBJ whole genome shotgun (WGS) entry which is preliminary data.</text>
</comment>
<keyword evidence="2" id="KW-0255">Endonuclease</keyword>
<dbReference type="RefSeq" id="WP_144842569.1">
    <property type="nucleotide sequence ID" value="NZ_VNJI01000001.1"/>
</dbReference>
<gene>
    <name evidence="2" type="ORF">FPZ49_01525</name>
</gene>
<reference evidence="2 3" key="1">
    <citation type="submission" date="2019-07" db="EMBL/GenBank/DDBJ databases">
        <authorList>
            <person name="Kim J."/>
        </authorList>
    </citation>
    <scope>NUCLEOTIDE SEQUENCE [LARGE SCALE GENOMIC DNA]</scope>
    <source>
        <strain evidence="2 3">JC52</strain>
    </source>
</reference>
<evidence type="ECO:0000313" key="3">
    <source>
        <dbReference type="Proteomes" id="UP000317036"/>
    </source>
</evidence>
<keyword evidence="2" id="KW-0540">Nuclease</keyword>
<dbReference type="OrthoDB" id="9808428at2"/>
<proteinExistence type="predicted"/>
<dbReference type="InterPro" id="IPR008538">
    <property type="entry name" value="Uma2"/>
</dbReference>
<evidence type="ECO:0000313" key="2">
    <source>
        <dbReference type="EMBL" id="TVY11985.1"/>
    </source>
</evidence>
<dbReference type="PANTHER" id="PTHR34107:SF4">
    <property type="entry name" value="SLL1222 PROTEIN"/>
    <property type="match status" value="1"/>
</dbReference>
<feature type="domain" description="Putative restriction endonuclease" evidence="1">
    <location>
        <begin position="23"/>
        <end position="172"/>
    </location>
</feature>
<keyword evidence="3" id="KW-1185">Reference proteome</keyword>
<dbReference type="Proteomes" id="UP000317036">
    <property type="component" value="Unassembled WGS sequence"/>
</dbReference>
<keyword evidence="2" id="KW-0378">Hydrolase</keyword>
<dbReference type="InterPro" id="IPR011335">
    <property type="entry name" value="Restrct_endonuc-II-like"/>
</dbReference>
<dbReference type="AlphaFoldDB" id="A0A559KIM1"/>
<dbReference type="Gene3D" id="3.90.1570.10">
    <property type="entry name" value="tt1808, chain A"/>
    <property type="match status" value="1"/>
</dbReference>
<dbReference type="Pfam" id="PF05685">
    <property type="entry name" value="Uma2"/>
    <property type="match status" value="1"/>
</dbReference>
<dbReference type="PANTHER" id="PTHR34107">
    <property type="entry name" value="SLL0198 PROTEIN-RELATED"/>
    <property type="match status" value="1"/>
</dbReference>
<organism evidence="2 3">
    <name type="scientific">Paenibacillus cremeus</name>
    <dbReference type="NCBI Taxonomy" id="2163881"/>
    <lineage>
        <taxon>Bacteria</taxon>
        <taxon>Bacillati</taxon>
        <taxon>Bacillota</taxon>
        <taxon>Bacilli</taxon>
        <taxon>Bacillales</taxon>
        <taxon>Paenibacillaceae</taxon>
        <taxon>Paenibacillus</taxon>
    </lineage>
</organism>
<dbReference type="EMBL" id="VNJI01000001">
    <property type="protein sequence ID" value="TVY11985.1"/>
    <property type="molecule type" value="Genomic_DNA"/>
</dbReference>